<sequence>MPPKSPLLQQFPLIIDNNAVGGVTFFADNVLTNRAVDEIEKNFCRSGDFGGIVVGSKRANASTGYVQDSIELSHSGCHVMSQRNSECSEHFRHLASHGPEARVEGRHRRPGGMGSGWALGRLGQRAKASEESGYPDIRCSHTERNLSLGGTFELETGAPSTEKTVNTRIQAERSHLPILEVGGTLVAAMPKFDAWRDETVTPLRDGFCAYRPSRLLTPGPGSGEWQEAGEHEFCSGSWSEPVVASLQAKSDISALELGSTMAVEISKLELR</sequence>
<evidence type="ECO:0000313" key="3">
    <source>
        <dbReference type="Proteomes" id="UP000076532"/>
    </source>
</evidence>
<evidence type="ECO:0000313" key="2">
    <source>
        <dbReference type="EMBL" id="KZP09336.1"/>
    </source>
</evidence>
<dbReference type="EMBL" id="KV417702">
    <property type="protein sequence ID" value="KZP09336.1"/>
    <property type="molecule type" value="Genomic_DNA"/>
</dbReference>
<dbReference type="Proteomes" id="UP000076532">
    <property type="component" value="Unassembled WGS sequence"/>
</dbReference>
<evidence type="ECO:0000256" key="1">
    <source>
        <dbReference type="SAM" id="MobiDB-lite"/>
    </source>
</evidence>
<proteinExistence type="predicted"/>
<keyword evidence="3" id="KW-1185">Reference proteome</keyword>
<feature type="region of interest" description="Disordered" evidence="1">
    <location>
        <begin position="98"/>
        <end position="119"/>
    </location>
</feature>
<reference evidence="2 3" key="1">
    <citation type="journal article" date="2016" name="Mol. Biol. Evol.">
        <title>Comparative Genomics of Early-Diverging Mushroom-Forming Fungi Provides Insights into the Origins of Lignocellulose Decay Capabilities.</title>
        <authorList>
            <person name="Nagy L.G."/>
            <person name="Riley R."/>
            <person name="Tritt A."/>
            <person name="Adam C."/>
            <person name="Daum C."/>
            <person name="Floudas D."/>
            <person name="Sun H."/>
            <person name="Yadav J.S."/>
            <person name="Pangilinan J."/>
            <person name="Larsson K.H."/>
            <person name="Matsuura K."/>
            <person name="Barry K."/>
            <person name="Labutti K."/>
            <person name="Kuo R."/>
            <person name="Ohm R.A."/>
            <person name="Bhattacharya S.S."/>
            <person name="Shirouzu T."/>
            <person name="Yoshinaga Y."/>
            <person name="Martin F.M."/>
            <person name="Grigoriev I.V."/>
            <person name="Hibbett D.S."/>
        </authorList>
    </citation>
    <scope>NUCLEOTIDE SEQUENCE [LARGE SCALE GENOMIC DNA]</scope>
    <source>
        <strain evidence="2 3">CBS 109695</strain>
    </source>
</reference>
<accession>A0A165Y9D1</accession>
<gene>
    <name evidence="2" type="ORF">FIBSPDRAFT_900567</name>
</gene>
<dbReference type="AlphaFoldDB" id="A0A165Y9D1"/>
<name>A0A165Y9D1_9AGAM</name>
<organism evidence="2 3">
    <name type="scientific">Athelia psychrophila</name>
    <dbReference type="NCBI Taxonomy" id="1759441"/>
    <lineage>
        <taxon>Eukaryota</taxon>
        <taxon>Fungi</taxon>
        <taxon>Dikarya</taxon>
        <taxon>Basidiomycota</taxon>
        <taxon>Agaricomycotina</taxon>
        <taxon>Agaricomycetes</taxon>
        <taxon>Agaricomycetidae</taxon>
        <taxon>Atheliales</taxon>
        <taxon>Atheliaceae</taxon>
        <taxon>Athelia</taxon>
    </lineage>
</organism>
<protein>
    <submittedName>
        <fullName evidence="2">Uncharacterized protein</fullName>
    </submittedName>
</protein>